<accession>A0AAW1YUT9</accession>
<dbReference type="PANTHER" id="PTHR32046:SF11">
    <property type="entry name" value="IMMUNE-ASSOCIATED NUCLEOTIDE-BINDING PROTEIN 10-LIKE"/>
    <property type="match status" value="1"/>
</dbReference>
<dbReference type="Pfam" id="PF04548">
    <property type="entry name" value="AIG1"/>
    <property type="match status" value="1"/>
</dbReference>
<dbReference type="AlphaFoldDB" id="A0AAW1YUT9"/>
<evidence type="ECO:0000256" key="2">
    <source>
        <dbReference type="ARBA" id="ARBA00022741"/>
    </source>
</evidence>
<proteinExistence type="inferred from homology"/>
<comment type="caution">
    <text evidence="5">The sequence shown here is derived from an EMBL/GenBank/DDBJ whole genome shotgun (WGS) entry which is preliminary data.</text>
</comment>
<keyword evidence="6" id="KW-1185">Reference proteome</keyword>
<dbReference type="InterPro" id="IPR025662">
    <property type="entry name" value="Sigma_54_int_dom_ATP-bd_1"/>
</dbReference>
<dbReference type="InterPro" id="IPR027417">
    <property type="entry name" value="P-loop_NTPase"/>
</dbReference>
<keyword evidence="2" id="KW-0547">Nucleotide-binding</keyword>
<dbReference type="PANTHER" id="PTHR32046">
    <property type="entry name" value="G DOMAIN-CONTAINING PROTEIN"/>
    <property type="match status" value="1"/>
</dbReference>
<dbReference type="SUPFAM" id="SSF52540">
    <property type="entry name" value="P-loop containing nucleoside triphosphate hydrolases"/>
    <property type="match status" value="1"/>
</dbReference>
<dbReference type="PROSITE" id="PS00675">
    <property type="entry name" value="SIGMA54_INTERACT_1"/>
    <property type="match status" value="1"/>
</dbReference>
<organism evidence="5 6">
    <name type="scientific">Culter alburnus</name>
    <name type="common">Topmouth culter</name>
    <dbReference type="NCBI Taxonomy" id="194366"/>
    <lineage>
        <taxon>Eukaryota</taxon>
        <taxon>Metazoa</taxon>
        <taxon>Chordata</taxon>
        <taxon>Craniata</taxon>
        <taxon>Vertebrata</taxon>
        <taxon>Euteleostomi</taxon>
        <taxon>Actinopterygii</taxon>
        <taxon>Neopterygii</taxon>
        <taxon>Teleostei</taxon>
        <taxon>Ostariophysi</taxon>
        <taxon>Cypriniformes</taxon>
        <taxon>Xenocyprididae</taxon>
        <taxon>Xenocypridinae</taxon>
        <taxon>Culter</taxon>
    </lineage>
</organism>
<sequence>MESSDKELCKINELIKKSTIIDERSPARYRLKLIKHDLDPSEPYRKMTFGERDSKKPHKTILMVGETGTGKTTLINVMINYMLGVQREDKVWFEITDDQSKDHSPTTIITVYGVYDQNSPDDLTIIDTPGYGNTRGISFDKEIAMNLLRLSKDLHEIDAVCLVIDASQTRLSDRQIYIFDAVQSLFGRDIAENIVLLFTHSTGTPPKNALMAVDAKIKCAVNDKNQPVYFLFDNCQSDAANEEYETIQEQSWKLSHSGITRLFKFFENIKPKTLQMTQEVLQKRKQLEANVSNLQLRVQVTEQKQNELKQTQEALEKNRKYVEDNNDFEYEAEVSYKEKIHINSEFWHLTKEAMCCTVCQENCHYPGCWWVRNLSRCSMMRNNHCTVCTNKCHYSKHIKEAKIYVAKTKKKKRTYVDLKKEYDGKIGDGVSLVKKLEEELQELEKEKIKLVFEAFHCVDTLQMIALNADSLFTLLHVDFLIEKMKEIKEPEKAEILENIKKRAGEENTGALGYITCFIKTFS</sequence>
<protein>
    <recommendedName>
        <fullName evidence="4">AIG1-type G domain-containing protein</fullName>
    </recommendedName>
</protein>
<feature type="domain" description="AIG1-type G" evidence="4">
    <location>
        <begin position="59"/>
        <end position="208"/>
    </location>
</feature>
<reference evidence="5 6" key="1">
    <citation type="submission" date="2024-05" db="EMBL/GenBank/DDBJ databases">
        <title>A high-quality chromosomal-level genome assembly of Topmouth culter (Culter alburnus).</title>
        <authorList>
            <person name="Zhao H."/>
        </authorList>
    </citation>
    <scope>NUCLEOTIDE SEQUENCE [LARGE SCALE GENOMIC DNA]</scope>
    <source>
        <strain evidence="5">CATC2023</strain>
        <tissue evidence="5">Muscle</tissue>
    </source>
</reference>
<keyword evidence="3" id="KW-0175">Coiled coil</keyword>
<dbReference type="Proteomes" id="UP001479290">
    <property type="component" value="Unassembled WGS sequence"/>
</dbReference>
<dbReference type="CDD" id="cd00882">
    <property type="entry name" value="Ras_like_GTPase"/>
    <property type="match status" value="1"/>
</dbReference>
<comment type="similarity">
    <text evidence="1">Belongs to the TRAFAC class TrmE-Era-EngA-EngB-Septin-like GTPase superfamily. AIG1/Toc34/Toc159-like paraseptin GTPase family. IAN subfamily.</text>
</comment>
<evidence type="ECO:0000313" key="5">
    <source>
        <dbReference type="EMBL" id="KAK9952921.1"/>
    </source>
</evidence>
<evidence type="ECO:0000313" key="6">
    <source>
        <dbReference type="Proteomes" id="UP001479290"/>
    </source>
</evidence>
<gene>
    <name evidence="5" type="ORF">ABG768_016949</name>
</gene>
<evidence type="ECO:0000259" key="4">
    <source>
        <dbReference type="Pfam" id="PF04548"/>
    </source>
</evidence>
<feature type="coiled-coil region" evidence="3">
    <location>
        <begin position="426"/>
        <end position="453"/>
    </location>
</feature>
<feature type="coiled-coil region" evidence="3">
    <location>
        <begin position="277"/>
        <end position="325"/>
    </location>
</feature>
<evidence type="ECO:0000256" key="1">
    <source>
        <dbReference type="ARBA" id="ARBA00008535"/>
    </source>
</evidence>
<evidence type="ECO:0000256" key="3">
    <source>
        <dbReference type="SAM" id="Coils"/>
    </source>
</evidence>
<dbReference type="EMBL" id="JAWDJR010000023">
    <property type="protein sequence ID" value="KAK9952921.1"/>
    <property type="molecule type" value="Genomic_DNA"/>
</dbReference>
<dbReference type="GO" id="GO:0005525">
    <property type="term" value="F:GTP binding"/>
    <property type="evidence" value="ECO:0007669"/>
    <property type="project" value="InterPro"/>
</dbReference>
<dbReference type="Gene3D" id="3.40.50.300">
    <property type="entry name" value="P-loop containing nucleotide triphosphate hydrolases"/>
    <property type="match status" value="1"/>
</dbReference>
<dbReference type="InterPro" id="IPR006703">
    <property type="entry name" value="G_AIG1"/>
</dbReference>
<name>A0AAW1YUT9_CULAL</name>